<dbReference type="InterPro" id="IPR028883">
    <property type="entry name" value="tRNA_aden_deaminase"/>
</dbReference>
<evidence type="ECO:0000256" key="7">
    <source>
        <dbReference type="ARBA" id="ARBA00048045"/>
    </source>
</evidence>
<evidence type="ECO:0000256" key="8">
    <source>
        <dbReference type="HAMAP-Rule" id="MF_00972"/>
    </source>
</evidence>
<dbReference type="HAMAP" id="MF_00972">
    <property type="entry name" value="tRNA_aden_deaminase"/>
    <property type="match status" value="1"/>
</dbReference>
<dbReference type="InterPro" id="IPR002125">
    <property type="entry name" value="CMP_dCMP_dom"/>
</dbReference>
<keyword evidence="11" id="KW-1185">Reference proteome</keyword>
<dbReference type="AlphaFoldDB" id="A0A848B295"/>
<keyword evidence="3 8" id="KW-0819">tRNA processing</keyword>
<dbReference type="SUPFAM" id="SSF53927">
    <property type="entry name" value="Cytidine deaminase-like"/>
    <property type="match status" value="1"/>
</dbReference>
<dbReference type="Pfam" id="PF00383">
    <property type="entry name" value="dCMP_cyt_deam_1"/>
    <property type="match status" value="1"/>
</dbReference>
<evidence type="ECO:0000256" key="6">
    <source>
        <dbReference type="ARBA" id="ARBA00022833"/>
    </source>
</evidence>
<dbReference type="GO" id="GO:0008270">
    <property type="term" value="F:zinc ion binding"/>
    <property type="evidence" value="ECO:0007669"/>
    <property type="project" value="UniProtKB-UniRule"/>
</dbReference>
<feature type="active site" description="Proton donor" evidence="8">
    <location>
        <position position="57"/>
    </location>
</feature>
<feature type="binding site" evidence="8">
    <location>
        <position position="55"/>
    </location>
    <ligand>
        <name>Zn(2+)</name>
        <dbReference type="ChEBI" id="CHEBI:29105"/>
        <note>catalytic</note>
    </ligand>
</feature>
<dbReference type="GO" id="GO:0052717">
    <property type="term" value="F:tRNA-specific adenosine-34 deaminase activity"/>
    <property type="evidence" value="ECO:0007669"/>
    <property type="project" value="UniProtKB-UniRule"/>
</dbReference>
<dbReference type="EMBL" id="JABAFA010000001">
    <property type="protein sequence ID" value="NMD97993.1"/>
    <property type="molecule type" value="Genomic_DNA"/>
</dbReference>
<feature type="domain" description="CMP/dCMP-type deaminase" evidence="9">
    <location>
        <begin position="3"/>
        <end position="123"/>
    </location>
</feature>
<dbReference type="InterPro" id="IPR016193">
    <property type="entry name" value="Cytidine_deaminase-like"/>
</dbReference>
<feature type="binding site" evidence="8">
    <location>
        <position position="85"/>
    </location>
    <ligand>
        <name>Zn(2+)</name>
        <dbReference type="ChEBI" id="CHEBI:29105"/>
        <note>catalytic</note>
    </ligand>
</feature>
<dbReference type="CDD" id="cd01285">
    <property type="entry name" value="nucleoside_deaminase"/>
    <property type="match status" value="1"/>
</dbReference>
<protein>
    <recommendedName>
        <fullName evidence="8">tRNA-specific adenosine deaminase</fullName>
        <ecNumber evidence="8">3.5.4.33</ecNumber>
    </recommendedName>
</protein>
<dbReference type="RefSeq" id="WP_164176109.1">
    <property type="nucleotide sequence ID" value="NZ_JABAFA010000001.1"/>
</dbReference>
<comment type="similarity">
    <text evidence="1">Belongs to the cytidine and deoxycytidylate deaminase family. ADAT2 subfamily.</text>
</comment>
<dbReference type="GO" id="GO:0002100">
    <property type="term" value="P:tRNA wobble adenosine to inosine editing"/>
    <property type="evidence" value="ECO:0007669"/>
    <property type="project" value="UniProtKB-UniRule"/>
</dbReference>
<evidence type="ECO:0000313" key="11">
    <source>
        <dbReference type="Proteomes" id="UP000543804"/>
    </source>
</evidence>
<dbReference type="FunFam" id="3.40.140.10:FF:000005">
    <property type="entry name" value="tRNA-specific adenosine deaminase"/>
    <property type="match status" value="1"/>
</dbReference>
<name>A0A848B295_9FIRM</name>
<reference evidence="10 11" key="1">
    <citation type="submission" date="2020-04" db="EMBL/GenBank/DDBJ databases">
        <authorList>
            <person name="Hitch T.C.A."/>
            <person name="Wylensek D."/>
            <person name="Clavel T."/>
        </authorList>
    </citation>
    <scope>NUCLEOTIDE SEQUENCE [LARGE SCALE GENOMIC DNA]</scope>
    <source>
        <strain evidence="10 11">PG-130-P53-12</strain>
    </source>
</reference>
<dbReference type="PROSITE" id="PS51747">
    <property type="entry name" value="CYT_DCMP_DEAMINASES_2"/>
    <property type="match status" value="1"/>
</dbReference>
<gene>
    <name evidence="8 10" type="primary">tadA</name>
    <name evidence="10" type="ORF">HF878_00640</name>
</gene>
<sequence length="168" mass="18465">MKQEDAFYMRAALAEAAQAYALGEVPIGAVLVDEAGEIVARGHNLRERDHDATAHAEMIAIRAACERLGRWRLSGLTLYVTIEPCPMCAGAIVMSRVDRVVYGGTDYKAGACESLFNIPGHPALNHHPEVTAGVLAEECADIMKRFFRERRARKKAAQKNIDKSTCHD</sequence>
<keyword evidence="5 8" id="KW-0378">Hydrolase</keyword>
<dbReference type="EC" id="3.5.4.33" evidence="8"/>
<comment type="function">
    <text evidence="8">Catalyzes the deamination of adenosine to inosine at the wobble position 34 of tRNA(Arg2).</text>
</comment>
<evidence type="ECO:0000256" key="4">
    <source>
        <dbReference type="ARBA" id="ARBA00022723"/>
    </source>
</evidence>
<dbReference type="InterPro" id="IPR016192">
    <property type="entry name" value="APOBEC/CMP_deaminase_Zn-bd"/>
</dbReference>
<dbReference type="PROSITE" id="PS00903">
    <property type="entry name" value="CYT_DCMP_DEAMINASES_1"/>
    <property type="match status" value="1"/>
</dbReference>
<keyword evidence="4 8" id="KW-0479">Metal-binding</keyword>
<evidence type="ECO:0000256" key="3">
    <source>
        <dbReference type="ARBA" id="ARBA00022694"/>
    </source>
</evidence>
<keyword evidence="6 8" id="KW-0862">Zinc</keyword>
<dbReference type="NCBIfam" id="NF008113">
    <property type="entry name" value="PRK10860.1"/>
    <property type="match status" value="1"/>
</dbReference>
<evidence type="ECO:0000256" key="1">
    <source>
        <dbReference type="ARBA" id="ARBA00010669"/>
    </source>
</evidence>
<evidence type="ECO:0000256" key="5">
    <source>
        <dbReference type="ARBA" id="ARBA00022801"/>
    </source>
</evidence>
<comment type="caution">
    <text evidence="10">The sequence shown here is derived from an EMBL/GenBank/DDBJ whole genome shotgun (WGS) entry which is preliminary data.</text>
</comment>
<evidence type="ECO:0000259" key="9">
    <source>
        <dbReference type="PROSITE" id="PS51747"/>
    </source>
</evidence>
<proteinExistence type="inferred from homology"/>
<evidence type="ECO:0000256" key="2">
    <source>
        <dbReference type="ARBA" id="ARBA00011738"/>
    </source>
</evidence>
<dbReference type="Gene3D" id="3.40.140.10">
    <property type="entry name" value="Cytidine Deaminase, domain 2"/>
    <property type="match status" value="1"/>
</dbReference>
<comment type="catalytic activity">
    <reaction evidence="7 8">
        <text>adenosine(34) in tRNA + H2O + H(+) = inosine(34) in tRNA + NH4(+)</text>
        <dbReference type="Rhea" id="RHEA:43168"/>
        <dbReference type="Rhea" id="RHEA-COMP:10373"/>
        <dbReference type="Rhea" id="RHEA-COMP:10374"/>
        <dbReference type="ChEBI" id="CHEBI:15377"/>
        <dbReference type="ChEBI" id="CHEBI:15378"/>
        <dbReference type="ChEBI" id="CHEBI:28938"/>
        <dbReference type="ChEBI" id="CHEBI:74411"/>
        <dbReference type="ChEBI" id="CHEBI:82852"/>
        <dbReference type="EC" id="3.5.4.33"/>
    </reaction>
</comment>
<evidence type="ECO:0000313" key="10">
    <source>
        <dbReference type="EMBL" id="NMD97993.1"/>
    </source>
</evidence>
<dbReference type="Proteomes" id="UP000543804">
    <property type="component" value="Unassembled WGS sequence"/>
</dbReference>
<comment type="cofactor">
    <cofactor evidence="8">
        <name>Zn(2+)</name>
        <dbReference type="ChEBI" id="CHEBI:29105"/>
    </cofactor>
    <text evidence="8">Binds 1 zinc ion per subunit.</text>
</comment>
<accession>A0A848B295</accession>
<dbReference type="PANTHER" id="PTHR11079">
    <property type="entry name" value="CYTOSINE DEAMINASE FAMILY MEMBER"/>
    <property type="match status" value="1"/>
</dbReference>
<comment type="subunit">
    <text evidence="2 8">Homodimer.</text>
</comment>
<organism evidence="10 11">
    <name type="scientific">Selenomonas bovis</name>
    <dbReference type="NCBI Taxonomy" id="416586"/>
    <lineage>
        <taxon>Bacteria</taxon>
        <taxon>Bacillati</taxon>
        <taxon>Bacillota</taxon>
        <taxon>Negativicutes</taxon>
        <taxon>Selenomonadales</taxon>
        <taxon>Selenomonadaceae</taxon>
        <taxon>Selenomonas</taxon>
    </lineage>
</organism>
<dbReference type="PANTHER" id="PTHR11079:SF202">
    <property type="entry name" value="TRNA-SPECIFIC ADENOSINE DEAMINASE"/>
    <property type="match status" value="1"/>
</dbReference>
<feature type="binding site" evidence="8">
    <location>
        <position position="88"/>
    </location>
    <ligand>
        <name>Zn(2+)</name>
        <dbReference type="ChEBI" id="CHEBI:29105"/>
        <note>catalytic</note>
    </ligand>
</feature>